<accession>A0A399ED90</accession>
<keyword evidence="3" id="KW-1185">Reference proteome</keyword>
<feature type="region of interest" description="Disordered" evidence="1">
    <location>
        <begin position="1"/>
        <end position="104"/>
    </location>
</feature>
<sequence>MGPPPRLHRKPEGLGHGHGVLRLGDGGVDQDGIQPELHHLRGMGGKAKPGVHHHRGEAWALPGEELQKGPGPHPPARADGGGQGHHRGGAEGGKPLGQDQVGPHVGQDHEALLQKPLRGLERLQGVREKVGGIGDDLQLHPVLPGEEAAQPGEAHRLLRRLGPGGVGEKPHPLQGLQKPHVPRGPHLHPPHGNRHHLCPRRPYGLPHHPEVLELAGPQDEAAF</sequence>
<reference evidence="2 3" key="1">
    <citation type="submission" date="2018-08" db="EMBL/GenBank/DDBJ databases">
        <title>Meiothermus luteus KCTC 52599 genome sequencing project.</title>
        <authorList>
            <person name="Da Costa M.S."/>
            <person name="Albuquerque L."/>
            <person name="Raposo P."/>
            <person name="Froufe H.J.C."/>
            <person name="Barroso C.S."/>
            <person name="Egas C."/>
        </authorList>
    </citation>
    <scope>NUCLEOTIDE SEQUENCE [LARGE SCALE GENOMIC DNA]</scope>
    <source>
        <strain evidence="2 3">KCTC 52599</strain>
    </source>
</reference>
<evidence type="ECO:0000313" key="2">
    <source>
        <dbReference type="EMBL" id="RIH81129.1"/>
    </source>
</evidence>
<proteinExistence type="predicted"/>
<evidence type="ECO:0000256" key="1">
    <source>
        <dbReference type="SAM" id="MobiDB-lite"/>
    </source>
</evidence>
<comment type="caution">
    <text evidence="2">The sequence shown here is derived from an EMBL/GenBank/DDBJ whole genome shotgun (WGS) entry which is preliminary data.</text>
</comment>
<dbReference type="Proteomes" id="UP000265800">
    <property type="component" value="Unassembled WGS sequence"/>
</dbReference>
<gene>
    <name evidence="2" type="ORF">Mlute_02889</name>
</gene>
<feature type="compositionally biased region" description="Gly residues" evidence="1">
    <location>
        <begin position="16"/>
        <end position="29"/>
    </location>
</feature>
<evidence type="ECO:0000313" key="3">
    <source>
        <dbReference type="Proteomes" id="UP000265800"/>
    </source>
</evidence>
<organism evidence="2 3">
    <name type="scientific">Meiothermus luteus</name>
    <dbReference type="NCBI Taxonomy" id="2026184"/>
    <lineage>
        <taxon>Bacteria</taxon>
        <taxon>Thermotogati</taxon>
        <taxon>Deinococcota</taxon>
        <taxon>Deinococci</taxon>
        <taxon>Thermales</taxon>
        <taxon>Thermaceae</taxon>
        <taxon>Meiothermus</taxon>
    </lineage>
</organism>
<name>A0A399ED90_9DEIN</name>
<protein>
    <submittedName>
        <fullName evidence="2">Uncharacterized protein</fullName>
    </submittedName>
</protein>
<dbReference type="EMBL" id="QWKZ01000193">
    <property type="protein sequence ID" value="RIH81129.1"/>
    <property type="molecule type" value="Genomic_DNA"/>
</dbReference>
<dbReference type="AlphaFoldDB" id="A0A399ED90"/>